<gene>
    <name evidence="7" type="ORF">A4Z71_04730</name>
</gene>
<evidence type="ECO:0000313" key="8">
    <source>
        <dbReference type="Proteomes" id="UP000243784"/>
    </source>
</evidence>
<dbReference type="InterPro" id="IPR004307">
    <property type="entry name" value="TspO_MBR"/>
</dbReference>
<evidence type="ECO:0008006" key="9">
    <source>
        <dbReference type="Google" id="ProtNLM"/>
    </source>
</evidence>
<keyword evidence="5 6" id="KW-0472">Membrane</keyword>
<reference evidence="7 8" key="1">
    <citation type="journal article" date="2016" name="Biochim. Biophys. Acta">
        <title>Photochemical characterization of actinorhodopsin and its functional existence in the natural host.</title>
        <authorList>
            <person name="Nakamura S."/>
            <person name="Kikukawa T."/>
            <person name="Tamogami J."/>
            <person name="Kamiya M."/>
            <person name="Aizawa T."/>
            <person name="Hahn M.W."/>
            <person name="Ihara K."/>
            <person name="Kamo N."/>
            <person name="Demura M."/>
        </authorList>
    </citation>
    <scope>NUCLEOTIDE SEQUENCE [LARGE SCALE GENOMIC DNA]</scope>
    <source>
        <strain evidence="7 8">MWH-Dar1</strain>
    </source>
</reference>
<evidence type="ECO:0000256" key="5">
    <source>
        <dbReference type="ARBA" id="ARBA00023136"/>
    </source>
</evidence>
<feature type="transmembrane region" description="Helical" evidence="6">
    <location>
        <begin position="12"/>
        <end position="34"/>
    </location>
</feature>
<dbReference type="STRING" id="535712.A4Z71_04730"/>
<keyword evidence="4 6" id="KW-1133">Transmembrane helix</keyword>
<dbReference type="PANTHER" id="PTHR10057">
    <property type="entry name" value="PERIPHERAL-TYPE BENZODIAZEPINE RECEPTOR"/>
    <property type="match status" value="1"/>
</dbReference>
<organism evidence="7 8">
    <name type="scientific">Candidatus Rhodoluna planktonica</name>
    <dbReference type="NCBI Taxonomy" id="535712"/>
    <lineage>
        <taxon>Bacteria</taxon>
        <taxon>Bacillati</taxon>
        <taxon>Actinomycetota</taxon>
        <taxon>Actinomycetes</taxon>
        <taxon>Micrococcales</taxon>
        <taxon>Microbacteriaceae</taxon>
        <taxon>Luna cluster</taxon>
        <taxon>Luna-1 subcluster</taxon>
        <taxon>Rhodoluna</taxon>
    </lineage>
</organism>
<feature type="transmembrane region" description="Helical" evidence="6">
    <location>
        <begin position="87"/>
        <end position="105"/>
    </location>
</feature>
<feature type="transmembrane region" description="Helical" evidence="6">
    <location>
        <begin position="137"/>
        <end position="160"/>
    </location>
</feature>
<feature type="transmembrane region" description="Helical" evidence="6">
    <location>
        <begin position="111"/>
        <end position="130"/>
    </location>
</feature>
<keyword evidence="3 6" id="KW-0812">Transmembrane</keyword>
<dbReference type="FunFam" id="1.20.1260.100:FF:000001">
    <property type="entry name" value="translocator protein 2"/>
    <property type="match status" value="1"/>
</dbReference>
<dbReference type="EMBL" id="CP015208">
    <property type="protein sequence ID" value="AOY56269.1"/>
    <property type="molecule type" value="Genomic_DNA"/>
</dbReference>
<keyword evidence="8" id="KW-1185">Reference proteome</keyword>
<name>A0A1D9DZP7_9MICO</name>
<dbReference type="Gene3D" id="1.20.1260.100">
    <property type="entry name" value="TspO/MBR protein"/>
    <property type="match status" value="1"/>
</dbReference>
<dbReference type="KEGG" id="rpla:A4Z71_04730"/>
<comment type="subcellular location">
    <subcellularLocation>
        <location evidence="1">Membrane</location>
        <topology evidence="1">Multi-pass membrane protein</topology>
    </subcellularLocation>
</comment>
<proteinExistence type="inferred from homology"/>
<dbReference type="CDD" id="cd15904">
    <property type="entry name" value="TSPO_MBR"/>
    <property type="match status" value="1"/>
</dbReference>
<dbReference type="PANTHER" id="PTHR10057:SF0">
    <property type="entry name" value="TRANSLOCATOR PROTEIN"/>
    <property type="match status" value="1"/>
</dbReference>
<dbReference type="Proteomes" id="UP000243784">
    <property type="component" value="Chromosome"/>
</dbReference>
<comment type="similarity">
    <text evidence="2">Belongs to the TspO/BZRP family.</text>
</comment>
<dbReference type="InterPro" id="IPR038330">
    <property type="entry name" value="TspO/MBR-related_sf"/>
</dbReference>
<sequence length="161" mass="17750">MLMAPVSKAKSIWMLASSLGLSYFAAALGSLGSISGIQTWFETLNKPWFTPPNWVFGPAWALLYTFIGIAAWRVWLAQGVRPLTTSIYLIQLALNAVWSPIFFGLEKPLGALLILIALDGVAALCLWQFAKADRIAGYWFLPYLLWLGFATALNLAIVILN</sequence>
<dbReference type="AlphaFoldDB" id="A0A1D9DZP7"/>
<dbReference type="Pfam" id="PF03073">
    <property type="entry name" value="TspO_MBR"/>
    <property type="match status" value="1"/>
</dbReference>
<evidence type="ECO:0000256" key="6">
    <source>
        <dbReference type="SAM" id="Phobius"/>
    </source>
</evidence>
<evidence type="ECO:0000256" key="3">
    <source>
        <dbReference type="ARBA" id="ARBA00022692"/>
    </source>
</evidence>
<evidence type="ECO:0000256" key="1">
    <source>
        <dbReference type="ARBA" id="ARBA00004141"/>
    </source>
</evidence>
<evidence type="ECO:0000313" key="7">
    <source>
        <dbReference type="EMBL" id="AOY56269.1"/>
    </source>
</evidence>
<evidence type="ECO:0000256" key="4">
    <source>
        <dbReference type="ARBA" id="ARBA00022989"/>
    </source>
</evidence>
<evidence type="ECO:0000256" key="2">
    <source>
        <dbReference type="ARBA" id="ARBA00007524"/>
    </source>
</evidence>
<protein>
    <recommendedName>
        <fullName evidence="9">TspO protein</fullName>
    </recommendedName>
</protein>
<dbReference type="PIRSF" id="PIRSF005859">
    <property type="entry name" value="PBR"/>
    <property type="match status" value="1"/>
</dbReference>
<accession>A0A1D9DZP7</accession>
<feature type="transmembrane region" description="Helical" evidence="6">
    <location>
        <begin position="54"/>
        <end position="75"/>
    </location>
</feature>
<dbReference type="GO" id="GO:0033013">
    <property type="term" value="P:tetrapyrrole metabolic process"/>
    <property type="evidence" value="ECO:0007669"/>
    <property type="project" value="UniProtKB-ARBA"/>
</dbReference>
<dbReference type="GO" id="GO:0016020">
    <property type="term" value="C:membrane"/>
    <property type="evidence" value="ECO:0007669"/>
    <property type="project" value="UniProtKB-SubCell"/>
</dbReference>